<evidence type="ECO:0000259" key="1">
    <source>
        <dbReference type="Pfam" id="PF01966"/>
    </source>
</evidence>
<organism evidence="2 3">
    <name type="scientific">SAR92 bacterium BACL26 MAG-121220-bin70</name>
    <dbReference type="NCBI Taxonomy" id="1655626"/>
    <lineage>
        <taxon>Bacteria</taxon>
        <taxon>Pseudomonadati</taxon>
        <taxon>Pseudomonadota</taxon>
        <taxon>Gammaproteobacteria</taxon>
        <taxon>Cellvibrionales</taxon>
        <taxon>Porticoccaceae</taxon>
        <taxon>SAR92 clade</taxon>
    </lineage>
</organism>
<gene>
    <name evidence="2" type="ORF">ABS24_03245</name>
</gene>
<name>A0A0R2UAV7_9GAMM</name>
<dbReference type="AlphaFoldDB" id="A0A0R2UAV7"/>
<dbReference type="PANTHER" id="PTHR40202:SF1">
    <property type="entry name" value="HD DOMAIN-CONTAINING PROTEIN"/>
    <property type="match status" value="1"/>
</dbReference>
<accession>A0A0R2UAV7</accession>
<dbReference type="InterPro" id="IPR006674">
    <property type="entry name" value="HD_domain"/>
</dbReference>
<dbReference type="InterPro" id="IPR052567">
    <property type="entry name" value="OP_Dioxygenase"/>
</dbReference>
<sequence length="190" mass="21748">MKATFTKMSQSTAEDWAIIVPEQMEFFKKLPDRILSHMELLTGDYGGFSVDRLQHSLQTAHRAAEAGEDDEYIVCALLHDIGDTLGSANHADVAAAILQPYVSDENHWMVKHHAIFQGYNFFHFLGADRNMRDQFRENDNFKRTARFIAKYDDPSFDPNMPELTLSLFEPILRGVFSQPKNSIYKVLTDS</sequence>
<comment type="caution">
    <text evidence="2">The sequence shown here is derived from an EMBL/GenBank/DDBJ whole genome shotgun (WGS) entry which is preliminary data.</text>
</comment>
<evidence type="ECO:0000313" key="3">
    <source>
        <dbReference type="Proteomes" id="UP000051213"/>
    </source>
</evidence>
<dbReference type="GO" id="GO:0016787">
    <property type="term" value="F:hydrolase activity"/>
    <property type="evidence" value="ECO:0007669"/>
    <property type="project" value="UniProtKB-KW"/>
</dbReference>
<feature type="domain" description="HD" evidence="1">
    <location>
        <begin position="52"/>
        <end position="114"/>
    </location>
</feature>
<reference evidence="2 3" key="1">
    <citation type="submission" date="2015-10" db="EMBL/GenBank/DDBJ databases">
        <title>Metagenome-Assembled Genomes uncover a global brackish microbiome.</title>
        <authorList>
            <person name="Hugerth L.W."/>
            <person name="Larsson J."/>
            <person name="Alneberg J."/>
            <person name="Lindh M.V."/>
            <person name="Legrand C."/>
            <person name="Pinhassi J."/>
            <person name="Andersson A.F."/>
        </authorList>
    </citation>
    <scope>NUCLEOTIDE SEQUENCE [LARGE SCALE GENOMIC DNA]</scope>
    <source>
        <strain evidence="2">BACL26 MAG-121220-bin70</strain>
    </source>
</reference>
<dbReference type="PANTHER" id="PTHR40202">
    <property type="match status" value="1"/>
</dbReference>
<dbReference type="Gene3D" id="1.10.3210.10">
    <property type="entry name" value="Hypothetical protein af1432"/>
    <property type="match status" value="1"/>
</dbReference>
<dbReference type="Proteomes" id="UP000051213">
    <property type="component" value="Unassembled WGS sequence"/>
</dbReference>
<proteinExistence type="predicted"/>
<protein>
    <submittedName>
        <fullName evidence="2">Phosphohydrolase</fullName>
    </submittedName>
</protein>
<evidence type="ECO:0000313" key="2">
    <source>
        <dbReference type="EMBL" id="KRO94061.1"/>
    </source>
</evidence>
<keyword evidence="2" id="KW-0378">Hydrolase</keyword>
<dbReference type="SUPFAM" id="SSF109604">
    <property type="entry name" value="HD-domain/PDEase-like"/>
    <property type="match status" value="1"/>
</dbReference>
<dbReference type="EMBL" id="LICA01000183">
    <property type="protein sequence ID" value="KRO94061.1"/>
    <property type="molecule type" value="Genomic_DNA"/>
</dbReference>
<dbReference type="Pfam" id="PF01966">
    <property type="entry name" value="HD"/>
    <property type="match status" value="1"/>
</dbReference>